<dbReference type="InterPro" id="IPR011231">
    <property type="entry name" value="Phage_VT1-Sakai_H0018"/>
</dbReference>
<evidence type="ECO:0000313" key="2">
    <source>
        <dbReference type="Proteomes" id="UP000481876"/>
    </source>
</evidence>
<dbReference type="EMBL" id="WBWS01000012">
    <property type="protein sequence ID" value="KAB2768623.1"/>
    <property type="molecule type" value="Genomic_DNA"/>
</dbReference>
<protein>
    <submittedName>
        <fullName evidence="1">DUF2190 family protein</fullName>
    </submittedName>
</protein>
<dbReference type="AlphaFoldDB" id="A0A6L3Z658"/>
<dbReference type="PIRSF" id="PIRSF030771">
    <property type="entry name" value="UCP030771"/>
    <property type="match status" value="1"/>
</dbReference>
<sequence>MKNYIQPGKTITVPAPADVKSGDLVVVGDLFGVAEFSAAVGDPVEIATEGVFELPKVAAQAWTVGTKVYYIAADKVLTTAASGNTFIGHATEPVANPSGSGAVRLSV</sequence>
<evidence type="ECO:0000313" key="1">
    <source>
        <dbReference type="EMBL" id="KAB2768623.1"/>
    </source>
</evidence>
<comment type="caution">
    <text evidence="1">The sequence shown here is derived from an EMBL/GenBank/DDBJ whole genome shotgun (WGS) entry which is preliminary data.</text>
</comment>
<proteinExistence type="predicted"/>
<dbReference type="Pfam" id="PF09956">
    <property type="entry name" value="Phage_cement_2"/>
    <property type="match status" value="1"/>
</dbReference>
<gene>
    <name evidence="1" type="ORF">F9L04_13185</name>
</gene>
<dbReference type="Proteomes" id="UP000481876">
    <property type="component" value="Unassembled WGS sequence"/>
</dbReference>
<organism evidence="1 2">
    <name type="scientific">Brucella anthropi</name>
    <name type="common">Ochrobactrum anthropi</name>
    <dbReference type="NCBI Taxonomy" id="529"/>
    <lineage>
        <taxon>Bacteria</taxon>
        <taxon>Pseudomonadati</taxon>
        <taxon>Pseudomonadota</taxon>
        <taxon>Alphaproteobacteria</taxon>
        <taxon>Hyphomicrobiales</taxon>
        <taxon>Brucellaceae</taxon>
        <taxon>Brucella/Ochrobactrum group</taxon>
        <taxon>Brucella</taxon>
    </lineage>
</organism>
<name>A0A6L3Z658_BRUAN</name>
<reference evidence="1 2" key="1">
    <citation type="submission" date="2019-09" db="EMBL/GenBank/DDBJ databases">
        <title>Taxonomic organization of the family Brucellaceae based on a phylogenomic approach.</title>
        <authorList>
            <person name="Leclercq S."/>
            <person name="Cloeckaert A."/>
            <person name="Zygmunt M.S."/>
        </authorList>
    </citation>
    <scope>NUCLEOTIDE SEQUENCE [LARGE SCALE GENOMIC DNA]</scope>
    <source>
        <strain evidence="1 2">LMG 3313</strain>
    </source>
</reference>
<dbReference type="RefSeq" id="WP_151663677.1">
    <property type="nucleotide sequence ID" value="NZ_WBWS01000012.1"/>
</dbReference>
<accession>A0A6L3Z658</accession>